<accession>A0A329BZ47</accession>
<keyword evidence="1" id="KW-1133">Transmembrane helix</keyword>
<keyword evidence="1" id="KW-0472">Membrane</keyword>
<sequence>MPRTRSIPQPQHKPQDAIWTIAKKVALASLLLPLLGTGVSYAAYADDLSVSAWPWKIGLFITATCFLTPFAIAARYRRTNLLWICGLIHSISMFSVYFFFGIFAYFFYFIFAPLPPLFKWPGLLGGLALTLYWLIITARGVSHTIEATTFVNHAFVDEGSHFAYEFQAGLTQFEKRHKERLPFPKIYYGFVFGIAPFYLVLNRLLSASLGANGVLLVLAILGMPMSLWVAGVIVRVYLVMIRLPRQLEKKSGKHVLVVE</sequence>
<reference evidence="2 3" key="1">
    <citation type="submission" date="2018-06" db="EMBL/GenBank/DDBJ databases">
        <title>Genomic Encyclopedia of Type Strains, Phase III (KMG-III): the genomes of soil and plant-associated and newly described type strains.</title>
        <authorList>
            <person name="Whitman W."/>
        </authorList>
    </citation>
    <scope>NUCLEOTIDE SEQUENCE [LARGE SCALE GENOMIC DNA]</scope>
    <source>
        <strain evidence="2 3">LMG 23644</strain>
    </source>
</reference>
<feature type="transmembrane region" description="Helical" evidence="1">
    <location>
        <begin position="185"/>
        <end position="201"/>
    </location>
</feature>
<dbReference type="Proteomes" id="UP000248918">
    <property type="component" value="Unassembled WGS sequence"/>
</dbReference>
<keyword evidence="1" id="KW-0812">Transmembrane</keyword>
<gene>
    <name evidence="2" type="ORF">BX591_11220</name>
</gene>
<organism evidence="2 3">
    <name type="scientific">Paraburkholderia bryophila</name>
    <dbReference type="NCBI Taxonomy" id="420952"/>
    <lineage>
        <taxon>Bacteria</taxon>
        <taxon>Pseudomonadati</taxon>
        <taxon>Pseudomonadota</taxon>
        <taxon>Betaproteobacteria</taxon>
        <taxon>Burkholderiales</taxon>
        <taxon>Burkholderiaceae</taxon>
        <taxon>Paraburkholderia</taxon>
    </lineage>
</organism>
<dbReference type="EMBL" id="QLTK01000012">
    <property type="protein sequence ID" value="RAS27813.1"/>
    <property type="molecule type" value="Genomic_DNA"/>
</dbReference>
<evidence type="ECO:0000313" key="2">
    <source>
        <dbReference type="EMBL" id="RAS27813.1"/>
    </source>
</evidence>
<proteinExistence type="predicted"/>
<dbReference type="OrthoDB" id="9082337at2"/>
<comment type="caution">
    <text evidence="2">The sequence shown here is derived from an EMBL/GenBank/DDBJ whole genome shotgun (WGS) entry which is preliminary data.</text>
</comment>
<feature type="transmembrane region" description="Helical" evidence="1">
    <location>
        <begin position="117"/>
        <end position="135"/>
    </location>
</feature>
<name>A0A329BZ47_9BURK</name>
<dbReference type="RefSeq" id="WP_111932815.1">
    <property type="nucleotide sequence ID" value="NZ_CADFFP010000015.1"/>
</dbReference>
<evidence type="ECO:0000313" key="3">
    <source>
        <dbReference type="Proteomes" id="UP000248918"/>
    </source>
</evidence>
<evidence type="ECO:0000256" key="1">
    <source>
        <dbReference type="SAM" id="Phobius"/>
    </source>
</evidence>
<protein>
    <submittedName>
        <fullName evidence="2">Uncharacterized protein</fullName>
    </submittedName>
</protein>
<feature type="transmembrane region" description="Helical" evidence="1">
    <location>
        <begin position="81"/>
        <end position="111"/>
    </location>
</feature>
<dbReference type="AlphaFoldDB" id="A0A329BZ47"/>
<feature type="transmembrane region" description="Helical" evidence="1">
    <location>
        <begin position="55"/>
        <end position="74"/>
    </location>
</feature>
<feature type="transmembrane region" description="Helical" evidence="1">
    <location>
        <begin position="213"/>
        <end position="240"/>
    </location>
</feature>